<evidence type="ECO:0000313" key="1">
    <source>
        <dbReference type="EMBL" id="KAI8002467.1"/>
    </source>
</evidence>
<name>A0ACC0GPM0_9ERIC</name>
<sequence length="129" mass="13105">MAFMASPSLSFSSSKKLQNTPPIATTIATISAAPALLPNPPLSSPFTELSPDISPLLPSPGGELPSPTGSSIPTIPSNPSPPNPDETLGLGPDSALVSPSRSNKLTSTGACLDLFGFVNFSVLVGLMLF</sequence>
<keyword evidence="2" id="KW-1185">Reference proteome</keyword>
<accession>A0ACC0GPM0</accession>
<protein>
    <submittedName>
        <fullName evidence="1">Uncharacterized protein</fullName>
    </submittedName>
</protein>
<dbReference type="Proteomes" id="UP001060215">
    <property type="component" value="Chromosome 9"/>
</dbReference>
<proteinExistence type="predicted"/>
<gene>
    <name evidence="1" type="ORF">LOK49_LG08G03106</name>
</gene>
<comment type="caution">
    <text evidence="1">The sequence shown here is derived from an EMBL/GenBank/DDBJ whole genome shotgun (WGS) entry which is preliminary data.</text>
</comment>
<evidence type="ECO:0000313" key="2">
    <source>
        <dbReference type="Proteomes" id="UP001060215"/>
    </source>
</evidence>
<reference evidence="1 2" key="1">
    <citation type="journal article" date="2022" name="Plant J.">
        <title>Chromosome-level genome of Camellia lanceoleosa provides a valuable resource for understanding genome evolution and self-incompatibility.</title>
        <authorList>
            <person name="Gong W."/>
            <person name="Xiao S."/>
            <person name="Wang L."/>
            <person name="Liao Z."/>
            <person name="Chang Y."/>
            <person name="Mo W."/>
            <person name="Hu G."/>
            <person name="Li W."/>
            <person name="Zhao G."/>
            <person name="Zhu H."/>
            <person name="Hu X."/>
            <person name="Ji K."/>
            <person name="Xiang X."/>
            <person name="Song Q."/>
            <person name="Yuan D."/>
            <person name="Jin S."/>
            <person name="Zhang L."/>
        </authorList>
    </citation>
    <scope>NUCLEOTIDE SEQUENCE [LARGE SCALE GENOMIC DNA]</scope>
    <source>
        <strain evidence="1">SQ_2022a</strain>
    </source>
</reference>
<organism evidence="1 2">
    <name type="scientific">Camellia lanceoleosa</name>
    <dbReference type="NCBI Taxonomy" id="1840588"/>
    <lineage>
        <taxon>Eukaryota</taxon>
        <taxon>Viridiplantae</taxon>
        <taxon>Streptophyta</taxon>
        <taxon>Embryophyta</taxon>
        <taxon>Tracheophyta</taxon>
        <taxon>Spermatophyta</taxon>
        <taxon>Magnoliopsida</taxon>
        <taxon>eudicotyledons</taxon>
        <taxon>Gunneridae</taxon>
        <taxon>Pentapetalae</taxon>
        <taxon>asterids</taxon>
        <taxon>Ericales</taxon>
        <taxon>Theaceae</taxon>
        <taxon>Camellia</taxon>
    </lineage>
</organism>
<dbReference type="EMBL" id="CM045766">
    <property type="protein sequence ID" value="KAI8002467.1"/>
    <property type="molecule type" value="Genomic_DNA"/>
</dbReference>